<organism evidence="1 2">
    <name type="scientific">Entotheonella factor</name>
    <dbReference type="NCBI Taxonomy" id="1429438"/>
    <lineage>
        <taxon>Bacteria</taxon>
        <taxon>Pseudomonadati</taxon>
        <taxon>Nitrospinota/Tectimicrobiota group</taxon>
        <taxon>Candidatus Tectimicrobiota</taxon>
        <taxon>Candidatus Entotheonellia</taxon>
        <taxon>Candidatus Entotheonellales</taxon>
        <taxon>Candidatus Entotheonellaceae</taxon>
        <taxon>Candidatus Entotheonella</taxon>
    </lineage>
</organism>
<name>W4L2H0_ENTF1</name>
<dbReference type="EMBL" id="AZHW01001581">
    <property type="protein sequence ID" value="ETW92232.1"/>
    <property type="molecule type" value="Genomic_DNA"/>
</dbReference>
<comment type="caution">
    <text evidence="1">The sequence shown here is derived from an EMBL/GenBank/DDBJ whole genome shotgun (WGS) entry which is preliminary data.</text>
</comment>
<evidence type="ECO:0000313" key="2">
    <source>
        <dbReference type="Proteomes" id="UP000019141"/>
    </source>
</evidence>
<dbReference type="HOGENOM" id="CLU_3326041_0_0_7"/>
<accession>W4L2H0</accession>
<dbReference type="Proteomes" id="UP000019141">
    <property type="component" value="Unassembled WGS sequence"/>
</dbReference>
<reference evidence="1 2" key="1">
    <citation type="journal article" date="2014" name="Nature">
        <title>An environmental bacterial taxon with a large and distinct metabolic repertoire.</title>
        <authorList>
            <person name="Wilson M.C."/>
            <person name="Mori T."/>
            <person name="Ruckert C."/>
            <person name="Uria A.R."/>
            <person name="Helf M.J."/>
            <person name="Takada K."/>
            <person name="Gernert C."/>
            <person name="Steffens U.A."/>
            <person name="Heycke N."/>
            <person name="Schmitt S."/>
            <person name="Rinke C."/>
            <person name="Helfrich E.J."/>
            <person name="Brachmann A.O."/>
            <person name="Gurgui C."/>
            <person name="Wakimoto T."/>
            <person name="Kracht M."/>
            <person name="Crusemann M."/>
            <person name="Hentschel U."/>
            <person name="Abe I."/>
            <person name="Matsunaga S."/>
            <person name="Kalinowski J."/>
            <person name="Takeyama H."/>
            <person name="Piel J."/>
        </authorList>
    </citation>
    <scope>NUCLEOTIDE SEQUENCE [LARGE SCALE GENOMIC DNA]</scope>
    <source>
        <strain evidence="2">TSY1</strain>
    </source>
</reference>
<gene>
    <name evidence="1" type="ORF">ETSY1_44560</name>
</gene>
<dbReference type="AlphaFoldDB" id="W4L2H0"/>
<proteinExistence type="predicted"/>
<sequence>MAGMTSQDACNTQHTIREYLYMVEYSGHNTYQQLIITE</sequence>
<protein>
    <submittedName>
        <fullName evidence="1">Uncharacterized protein</fullName>
    </submittedName>
</protein>
<evidence type="ECO:0000313" key="1">
    <source>
        <dbReference type="EMBL" id="ETW92232.1"/>
    </source>
</evidence>
<keyword evidence="2" id="KW-1185">Reference proteome</keyword>